<feature type="transmembrane region" description="Helical" evidence="1">
    <location>
        <begin position="268"/>
        <end position="290"/>
    </location>
</feature>
<evidence type="ECO:0000313" key="4">
    <source>
        <dbReference type="Proteomes" id="UP001607151"/>
    </source>
</evidence>
<sequence>MDLAGLENTTLFGHPRSIRSDEWAVWTPYFQAIINNNFHRFDEHSLYNIDFRNFYSLPVLDWGLIFKPLMWPFFIFEPARAFSLYNGLVIFLNVVGYKCLFERLFTNIGFRERAAFIIFSLILYYSTFTQMWLTTLGPILAMSPWLILCVLSWKNNSIIYYLTLFYIATCWMLSHAYPPIIISVAYFGLFTILVFDKEFFLNKKRVFFTIIACVSSCLVVYLYFSDIISIMMNTTYPGKRIAQSGTVVPLLWLSTIFPYIVQSGYKDLIAQNICEISTISSLLPLITVFFLNYKSDIKFGRVNYLLYILFYSLFSAWMLFDIPSILGRLTLLSLVPPQRLLWLTGLIVNLFSFHILLLKGPSITYKRIIAFSLFLLIVSNVSSLFGYIGLFDKSLWELLSIPFVYILYVATRNKYKNFQTIGLMIVCLLVNMLYTFSFNPIQSSEKIFSIGTSEQVSYLKELESQQTRNWTVLSGYPGATLYGFGLNSFTNVLMKPDLSFFRNLYPDLPNDEFNYIFNRYAHIHLYDGTVPDVPQPDVIRVPFSDVQKTKFSDVLVEKKEYLTSKIRGNIDSVILDGNILKVTGWSYRKIGEPIYINVDSHLINLMNIARNDVVSVTHEKELLYSGFQLSIYLTEQGLQSYKDSGICIMFESAEYGKSRLNYNLDSEPSLCRNFGNFWRFVQ</sequence>
<dbReference type="RefSeq" id="WP_394607147.1">
    <property type="nucleotide sequence ID" value="NZ_JBIHSN010000002.1"/>
</dbReference>
<comment type="caution">
    <text evidence="3">The sequence shown here is derived from an EMBL/GenBank/DDBJ whole genome shotgun (WGS) entry which is preliminary data.</text>
</comment>
<accession>A0ABW7IRF2</accession>
<dbReference type="Proteomes" id="UP001607151">
    <property type="component" value="Unassembled WGS sequence"/>
</dbReference>
<feature type="transmembrane region" description="Helical" evidence="1">
    <location>
        <begin position="394"/>
        <end position="411"/>
    </location>
</feature>
<feature type="transmembrane region" description="Helical" evidence="1">
    <location>
        <begin position="418"/>
        <end position="436"/>
    </location>
</feature>
<feature type="transmembrane region" description="Helical" evidence="1">
    <location>
        <begin position="82"/>
        <end position="101"/>
    </location>
</feature>
<proteinExistence type="predicted"/>
<dbReference type="EMBL" id="JBIHSN010000002">
    <property type="protein sequence ID" value="MFH0264227.1"/>
    <property type="molecule type" value="Genomic_DNA"/>
</dbReference>
<reference evidence="3 4" key="1">
    <citation type="submission" date="2024-10" db="EMBL/GenBank/DDBJ databases">
        <authorList>
            <person name="Yibar A."/>
            <person name="Saticioglu I.B."/>
            <person name="Duman M."/>
            <person name="Ajmi N."/>
            <person name="Gurler F."/>
            <person name="Ay H."/>
            <person name="Onuk E."/>
            <person name="Guler S."/>
            <person name="Romalde J.L."/>
        </authorList>
    </citation>
    <scope>NUCLEOTIDE SEQUENCE [LARGE SCALE GENOMIC DNA]</scope>
    <source>
        <strain evidence="3 4">14-MA-B</strain>
    </source>
</reference>
<evidence type="ECO:0000313" key="3">
    <source>
        <dbReference type="EMBL" id="MFH0264227.1"/>
    </source>
</evidence>
<feature type="transmembrane region" description="Helical" evidence="1">
    <location>
        <begin position="145"/>
        <end position="169"/>
    </location>
</feature>
<feature type="transmembrane region" description="Helical" evidence="1">
    <location>
        <begin position="369"/>
        <end position="388"/>
    </location>
</feature>
<gene>
    <name evidence="3" type="ORF">ACGRQ9_01545</name>
</gene>
<feature type="transmembrane region" description="Helical" evidence="1">
    <location>
        <begin position="245"/>
        <end position="262"/>
    </location>
</feature>
<protein>
    <recommendedName>
        <fullName evidence="2">DUF7657 domain-containing protein</fullName>
    </recommendedName>
</protein>
<feature type="transmembrane region" description="Helical" evidence="1">
    <location>
        <begin position="340"/>
        <end position="357"/>
    </location>
</feature>
<feature type="transmembrane region" description="Helical" evidence="1">
    <location>
        <begin position="207"/>
        <end position="224"/>
    </location>
</feature>
<keyword evidence="1" id="KW-1133">Transmembrane helix</keyword>
<evidence type="ECO:0000256" key="1">
    <source>
        <dbReference type="SAM" id="Phobius"/>
    </source>
</evidence>
<dbReference type="InterPro" id="IPR056074">
    <property type="entry name" value="DUF7657"/>
</dbReference>
<feature type="domain" description="DUF7657" evidence="2">
    <location>
        <begin position="8"/>
        <end position="353"/>
    </location>
</feature>
<feature type="transmembrane region" description="Helical" evidence="1">
    <location>
        <begin position="113"/>
        <end position="133"/>
    </location>
</feature>
<feature type="transmembrane region" description="Helical" evidence="1">
    <location>
        <begin position="302"/>
        <end position="320"/>
    </location>
</feature>
<keyword evidence="4" id="KW-1185">Reference proteome</keyword>
<organism evidence="3 4">
    <name type="scientific">Vibrio rumoiensis</name>
    <dbReference type="NCBI Taxonomy" id="76258"/>
    <lineage>
        <taxon>Bacteria</taxon>
        <taxon>Pseudomonadati</taxon>
        <taxon>Pseudomonadota</taxon>
        <taxon>Gammaproteobacteria</taxon>
        <taxon>Vibrionales</taxon>
        <taxon>Vibrionaceae</taxon>
        <taxon>Vibrio</taxon>
    </lineage>
</organism>
<dbReference type="Pfam" id="PF24677">
    <property type="entry name" value="DUF7657"/>
    <property type="match status" value="1"/>
</dbReference>
<feature type="transmembrane region" description="Helical" evidence="1">
    <location>
        <begin position="176"/>
        <end position="195"/>
    </location>
</feature>
<keyword evidence="1" id="KW-0812">Transmembrane</keyword>
<keyword evidence="1" id="KW-0472">Membrane</keyword>
<name>A0ABW7IRF2_9VIBR</name>
<evidence type="ECO:0000259" key="2">
    <source>
        <dbReference type="Pfam" id="PF24677"/>
    </source>
</evidence>